<feature type="transmembrane region" description="Helical" evidence="7">
    <location>
        <begin position="133"/>
        <end position="164"/>
    </location>
</feature>
<evidence type="ECO:0000256" key="6">
    <source>
        <dbReference type="ARBA" id="ARBA00023136"/>
    </source>
</evidence>
<organism evidence="9 10">
    <name type="scientific">Variovorax beijingensis</name>
    <dbReference type="NCBI Taxonomy" id="2496117"/>
    <lineage>
        <taxon>Bacteria</taxon>
        <taxon>Pseudomonadati</taxon>
        <taxon>Pseudomonadota</taxon>
        <taxon>Betaproteobacteria</taxon>
        <taxon>Burkholderiales</taxon>
        <taxon>Comamonadaceae</taxon>
        <taxon>Variovorax</taxon>
    </lineage>
</organism>
<name>A0A3P3EK21_9BURK</name>
<evidence type="ECO:0000256" key="5">
    <source>
        <dbReference type="ARBA" id="ARBA00022989"/>
    </source>
</evidence>
<feature type="domain" description="ABC transmembrane type-1" evidence="8">
    <location>
        <begin position="94"/>
        <end position="311"/>
    </location>
</feature>
<comment type="caution">
    <text evidence="9">The sequence shown here is derived from an EMBL/GenBank/DDBJ whole genome shotgun (WGS) entry which is preliminary data.</text>
</comment>
<evidence type="ECO:0000256" key="2">
    <source>
        <dbReference type="ARBA" id="ARBA00022448"/>
    </source>
</evidence>
<accession>A0A3P3EK21</accession>
<feature type="transmembrane region" description="Helical" evidence="7">
    <location>
        <begin position="184"/>
        <end position="206"/>
    </location>
</feature>
<dbReference type="PANTHER" id="PTHR43163:SF2">
    <property type="entry name" value="ABC TRANSPORTER PERMEASE PROTEIN"/>
    <property type="match status" value="1"/>
</dbReference>
<evidence type="ECO:0000256" key="1">
    <source>
        <dbReference type="ARBA" id="ARBA00004651"/>
    </source>
</evidence>
<feature type="transmembrane region" description="Helical" evidence="7">
    <location>
        <begin position="242"/>
        <end position="263"/>
    </location>
</feature>
<dbReference type="Gene3D" id="1.10.3720.10">
    <property type="entry name" value="MetI-like"/>
    <property type="match status" value="1"/>
</dbReference>
<keyword evidence="3" id="KW-1003">Cell membrane</keyword>
<dbReference type="RefSeq" id="WP_124959894.1">
    <property type="nucleotide sequence ID" value="NZ_CBFHCE010000256.1"/>
</dbReference>
<keyword evidence="4 7" id="KW-0812">Transmembrane</keyword>
<dbReference type="CDD" id="cd06261">
    <property type="entry name" value="TM_PBP2"/>
    <property type="match status" value="1"/>
</dbReference>
<evidence type="ECO:0000256" key="3">
    <source>
        <dbReference type="ARBA" id="ARBA00022475"/>
    </source>
</evidence>
<dbReference type="InterPro" id="IPR000515">
    <property type="entry name" value="MetI-like"/>
</dbReference>
<comment type="similarity">
    <text evidence="7">Belongs to the binding-protein-dependent transport system permease family.</text>
</comment>
<keyword evidence="2 7" id="KW-0813">Transport</keyword>
<dbReference type="GO" id="GO:0005886">
    <property type="term" value="C:plasma membrane"/>
    <property type="evidence" value="ECO:0007669"/>
    <property type="project" value="UniProtKB-SubCell"/>
</dbReference>
<evidence type="ECO:0000313" key="10">
    <source>
        <dbReference type="Proteomes" id="UP000271590"/>
    </source>
</evidence>
<reference evidence="9 10" key="1">
    <citation type="submission" date="2018-11" db="EMBL/GenBank/DDBJ databases">
        <title>The genome of Variovorax sp T529.</title>
        <authorList>
            <person name="Gao J."/>
        </authorList>
    </citation>
    <scope>NUCLEOTIDE SEQUENCE [LARGE SCALE GENOMIC DNA]</scope>
    <source>
        <strain evidence="9 10">T529</strain>
    </source>
</reference>
<sequence>MFAFLIRRLLSAGAVLAVVAFVAFGLFQYVGDPVSQMLGADASEADRARMRQELRLDEAFPLQFARFAGRLAHGELGVSLRQGRPVRDLMAERLPATLELSLVAAAGSVAVGLLLGVLCAVRPDGMLAKCTMALSLVGASLPTFLIGILLILVFSVLLGVLPSYGRGELVALGWWKSGLLTADGWRHLVMPATTLALFQLALIVRLSRAEMMEVLRTDYIRFARARGVRERAILYRHALRNALIPVVTIVGLQLGAVIAFAVVTETVFQWPGVGALFVDAIGFADTPVIAAYLCFVAVMYVAINLTVDLLYFAIDPRLKVA</sequence>
<feature type="transmembrane region" description="Helical" evidence="7">
    <location>
        <begin position="100"/>
        <end position="121"/>
    </location>
</feature>
<dbReference type="EMBL" id="RQXU01000011">
    <property type="protein sequence ID" value="RRH86677.1"/>
    <property type="molecule type" value="Genomic_DNA"/>
</dbReference>
<evidence type="ECO:0000256" key="7">
    <source>
        <dbReference type="RuleBase" id="RU363032"/>
    </source>
</evidence>
<comment type="subcellular location">
    <subcellularLocation>
        <location evidence="1 7">Cell membrane</location>
        <topology evidence="1 7">Multi-pass membrane protein</topology>
    </subcellularLocation>
</comment>
<proteinExistence type="inferred from homology"/>
<dbReference type="PROSITE" id="PS50928">
    <property type="entry name" value="ABC_TM1"/>
    <property type="match status" value="1"/>
</dbReference>
<gene>
    <name evidence="9" type="ORF">EH244_18835</name>
</gene>
<dbReference type="Pfam" id="PF00528">
    <property type="entry name" value="BPD_transp_1"/>
    <property type="match status" value="1"/>
</dbReference>
<evidence type="ECO:0000259" key="8">
    <source>
        <dbReference type="PROSITE" id="PS50928"/>
    </source>
</evidence>
<dbReference type="InterPro" id="IPR045621">
    <property type="entry name" value="BPD_transp_1_N"/>
</dbReference>
<dbReference type="PANTHER" id="PTHR43163">
    <property type="entry name" value="DIPEPTIDE TRANSPORT SYSTEM PERMEASE PROTEIN DPPB-RELATED"/>
    <property type="match status" value="1"/>
</dbReference>
<protein>
    <submittedName>
        <fullName evidence="9">ABC transporter permease</fullName>
    </submittedName>
</protein>
<dbReference type="GO" id="GO:0055085">
    <property type="term" value="P:transmembrane transport"/>
    <property type="evidence" value="ECO:0007669"/>
    <property type="project" value="InterPro"/>
</dbReference>
<feature type="transmembrane region" description="Helical" evidence="7">
    <location>
        <begin position="289"/>
        <end position="314"/>
    </location>
</feature>
<dbReference type="AlphaFoldDB" id="A0A3P3EK21"/>
<dbReference type="Proteomes" id="UP000271590">
    <property type="component" value="Unassembled WGS sequence"/>
</dbReference>
<dbReference type="InterPro" id="IPR035906">
    <property type="entry name" value="MetI-like_sf"/>
</dbReference>
<keyword evidence="6 7" id="KW-0472">Membrane</keyword>
<feature type="transmembrane region" description="Helical" evidence="7">
    <location>
        <begin position="9"/>
        <end position="30"/>
    </location>
</feature>
<keyword evidence="5 7" id="KW-1133">Transmembrane helix</keyword>
<dbReference type="SUPFAM" id="SSF161098">
    <property type="entry name" value="MetI-like"/>
    <property type="match status" value="1"/>
</dbReference>
<evidence type="ECO:0000256" key="4">
    <source>
        <dbReference type="ARBA" id="ARBA00022692"/>
    </source>
</evidence>
<evidence type="ECO:0000313" key="9">
    <source>
        <dbReference type="EMBL" id="RRH86677.1"/>
    </source>
</evidence>
<dbReference type="Pfam" id="PF19300">
    <property type="entry name" value="BPD_transp_1_N"/>
    <property type="match status" value="1"/>
</dbReference>